<dbReference type="Pfam" id="PF24248">
    <property type="entry name" value="DUF7451"/>
    <property type="match status" value="1"/>
</dbReference>
<dbReference type="NCBIfam" id="TIGR04183">
    <property type="entry name" value="Por_Secre_tail"/>
    <property type="match status" value="1"/>
</dbReference>
<dbReference type="EMBL" id="LIZX01000184">
    <property type="protein sequence ID" value="KPJ64413.1"/>
    <property type="molecule type" value="Genomic_DNA"/>
</dbReference>
<sequence>MKERLMLLIVSSLLFGAVFFVNLIAWSFEKRTAIRIPEDQILPQGFKGFEKSGTYRETFNDLNSAKYYYNSFDSTTGFAVYMDPTQCGPSPYPFRITDVHFYLYAPPPPSPPYHWPVAIRVNIRDSNQGDSCSGPGNVLCSEDFSVPSDSAHPLMMTLTLSKPCCLNQPFFLEIVYTEPRDPAHPHPSLLMDNHAYPPDTCDNWFILSNGTYVEWHDFWPSPPPGDAIIRAIGYINDAECVTTDTCWYWKADKPDQGFPAPSGMPDFDQYQFGSGQDSLALCGPTAAANCLWWFDAVPEGMSPPDLIRLLSTYFKCDPHFVGTYVDSMELGLDQYFIDNEFSLYEHTYFQPNFHEMEDSLEKSQDIILLLGFWWSEDGIEWWRDGGHFVTMAGVCSESLKIAISDAALDPAVGGWPGRVRPPAHAAAGTYPPEYHNDPQYVSHDMYQSILEPPFPSEGNPFWEIDYGWWIRGGYSSMNVPDIFQAFTRPAPKEGKYMYATEVEFAVMICPKASAVEGEEEGALTPKEFELHQNYPNPFNNETMIEFNLKKPAEITLGIYNILGQKVRTLAKGRIQPGSTSVSWDGKDEEGNELSSGIYFYQLKVGEVKETKRLALLK</sequence>
<feature type="domain" description="FlgD/Vpr Ig-like" evidence="2">
    <location>
        <begin position="542"/>
        <end position="602"/>
    </location>
</feature>
<keyword evidence="1" id="KW-0812">Transmembrane</keyword>
<keyword evidence="1" id="KW-0472">Membrane</keyword>
<keyword evidence="1" id="KW-1133">Transmembrane helix</keyword>
<evidence type="ECO:0000259" key="3">
    <source>
        <dbReference type="Pfam" id="PF24248"/>
    </source>
</evidence>
<feature type="domain" description="DUF7451" evidence="3">
    <location>
        <begin position="77"/>
        <end position="216"/>
    </location>
</feature>
<evidence type="ECO:0000313" key="5">
    <source>
        <dbReference type="Proteomes" id="UP000051861"/>
    </source>
</evidence>
<name>A0A0S7XPH9_UNCSA</name>
<organism evidence="4 5">
    <name type="scientific">candidate division WOR-1 bacterium DG_54_3</name>
    <dbReference type="NCBI Taxonomy" id="1703775"/>
    <lineage>
        <taxon>Bacteria</taxon>
        <taxon>Bacillati</taxon>
        <taxon>Saganbacteria</taxon>
    </lineage>
</organism>
<dbReference type="InterPro" id="IPR055874">
    <property type="entry name" value="DUF7451"/>
</dbReference>
<evidence type="ECO:0000259" key="2">
    <source>
        <dbReference type="Pfam" id="PF13860"/>
    </source>
</evidence>
<dbReference type="AlphaFoldDB" id="A0A0S7XPH9"/>
<accession>A0A0S7XPH9</accession>
<dbReference type="InterPro" id="IPR025965">
    <property type="entry name" value="FlgD/Vpr_Ig-like"/>
</dbReference>
<evidence type="ECO:0000313" key="4">
    <source>
        <dbReference type="EMBL" id="KPJ64413.1"/>
    </source>
</evidence>
<gene>
    <name evidence="4" type="ORF">AMJ44_12870</name>
</gene>
<dbReference type="Gene3D" id="2.60.40.4070">
    <property type="match status" value="1"/>
</dbReference>
<comment type="caution">
    <text evidence="4">The sequence shown here is derived from an EMBL/GenBank/DDBJ whole genome shotgun (WGS) entry which is preliminary data.</text>
</comment>
<dbReference type="InterPro" id="IPR026444">
    <property type="entry name" value="Secre_tail"/>
</dbReference>
<dbReference type="Pfam" id="PF13860">
    <property type="entry name" value="FlgD_ig"/>
    <property type="match status" value="1"/>
</dbReference>
<dbReference type="Proteomes" id="UP000051861">
    <property type="component" value="Unassembled WGS sequence"/>
</dbReference>
<reference evidence="4 5" key="1">
    <citation type="journal article" date="2015" name="Microbiome">
        <title>Genomic resolution of linkages in carbon, nitrogen, and sulfur cycling among widespread estuary sediment bacteria.</title>
        <authorList>
            <person name="Baker B.J."/>
            <person name="Lazar C.S."/>
            <person name="Teske A.P."/>
            <person name="Dick G.J."/>
        </authorList>
    </citation>
    <scope>NUCLEOTIDE SEQUENCE [LARGE SCALE GENOMIC DNA]</scope>
    <source>
        <strain evidence="4">DG_54_3</strain>
    </source>
</reference>
<proteinExistence type="predicted"/>
<feature type="transmembrane region" description="Helical" evidence="1">
    <location>
        <begin position="7"/>
        <end position="28"/>
    </location>
</feature>
<evidence type="ECO:0000256" key="1">
    <source>
        <dbReference type="SAM" id="Phobius"/>
    </source>
</evidence>
<protein>
    <submittedName>
        <fullName evidence="4">Uncharacterized protein</fullName>
    </submittedName>
</protein>